<evidence type="ECO:0000256" key="4">
    <source>
        <dbReference type="ARBA" id="ARBA00023180"/>
    </source>
</evidence>
<proteinExistence type="inferred from homology"/>
<evidence type="ECO:0000256" key="7">
    <source>
        <dbReference type="RuleBase" id="RU361193"/>
    </source>
</evidence>
<comment type="similarity">
    <text evidence="2 7">Belongs to the glycosyl hydrolase 47 family.</text>
</comment>
<dbReference type="GO" id="GO:0005975">
    <property type="term" value="P:carbohydrate metabolic process"/>
    <property type="evidence" value="ECO:0007669"/>
    <property type="project" value="InterPro"/>
</dbReference>
<dbReference type="InterPro" id="IPR012341">
    <property type="entry name" value="6hp_glycosidase-like_sf"/>
</dbReference>
<dbReference type="GO" id="GO:0036503">
    <property type="term" value="P:ERAD pathway"/>
    <property type="evidence" value="ECO:0007669"/>
    <property type="project" value="UniProtKB-ARBA"/>
</dbReference>
<dbReference type="GO" id="GO:0044322">
    <property type="term" value="C:endoplasmic reticulum quality control compartment"/>
    <property type="evidence" value="ECO:0007669"/>
    <property type="project" value="GOC"/>
</dbReference>
<accession>M3IVI4</accession>
<comment type="subcellular location">
    <subcellularLocation>
        <location evidence="1">Endoplasmic reticulum</location>
    </subcellularLocation>
</comment>
<evidence type="ECO:0000256" key="8">
    <source>
        <dbReference type="SAM" id="SignalP"/>
    </source>
</evidence>
<comment type="caution">
    <text evidence="9">The sequence shown here is derived from an EMBL/GenBank/DDBJ whole genome shotgun (WGS) entry which is preliminary data.</text>
</comment>
<dbReference type="PANTHER" id="PTHR45679:SF5">
    <property type="entry name" value="ER DEGRADATION-ENHANCING ALPHA-MANNOSIDASE-LIKE PROTEIN 1"/>
    <property type="match status" value="1"/>
</dbReference>
<dbReference type="AlphaFoldDB" id="M3IVI4"/>
<feature type="active site" evidence="5">
    <location>
        <position position="419"/>
    </location>
</feature>
<keyword evidence="10" id="KW-1185">Reference proteome</keyword>
<dbReference type="InterPro" id="IPR044674">
    <property type="entry name" value="EDEM1/2/3"/>
</dbReference>
<evidence type="ECO:0000256" key="5">
    <source>
        <dbReference type="PIRSR" id="PIRSR601382-1"/>
    </source>
</evidence>
<dbReference type="OrthoDB" id="8118055at2759"/>
<dbReference type="HOGENOM" id="CLU_003818_5_3_1"/>
<dbReference type="PANTHER" id="PTHR45679">
    <property type="entry name" value="ER DEGRADATION-ENHANCING ALPHA-MANNOSIDASE-LIKE PROTEIN 2"/>
    <property type="match status" value="1"/>
</dbReference>
<keyword evidence="7" id="KW-0378">Hydrolase</keyword>
<dbReference type="eggNOG" id="KOG2429">
    <property type="taxonomic scope" value="Eukaryota"/>
</dbReference>
<keyword evidence="6" id="KW-0479">Metal-binding</keyword>
<keyword evidence="7" id="KW-0326">Glycosidase</keyword>
<comment type="cofactor">
    <cofactor evidence="6">
        <name>Ca(2+)</name>
        <dbReference type="ChEBI" id="CHEBI:29108"/>
    </cofactor>
</comment>
<keyword evidence="3" id="KW-0256">Endoplasmic reticulum</keyword>
<keyword evidence="6" id="KW-0106">Calcium</keyword>
<dbReference type="Pfam" id="PF01532">
    <property type="entry name" value="Glyco_hydro_47"/>
    <property type="match status" value="1"/>
</dbReference>
<dbReference type="EC" id="3.2.1.-" evidence="7"/>
<keyword evidence="4" id="KW-0325">Glycoprotein</keyword>
<dbReference type="GO" id="GO:1904380">
    <property type="term" value="P:endoplasmic reticulum mannose trimming"/>
    <property type="evidence" value="ECO:0007669"/>
    <property type="project" value="InterPro"/>
</dbReference>
<protein>
    <recommendedName>
        <fullName evidence="7">alpha-1,2-Mannosidase</fullName>
        <ecNumber evidence="7">3.2.1.-</ecNumber>
    </recommendedName>
</protein>
<dbReference type="Gene3D" id="1.50.10.10">
    <property type="match status" value="1"/>
</dbReference>
<feature type="active site" description="Proton donor" evidence="5">
    <location>
        <position position="136"/>
    </location>
</feature>
<evidence type="ECO:0000313" key="9">
    <source>
        <dbReference type="EMBL" id="EMG50616.1"/>
    </source>
</evidence>
<evidence type="ECO:0000256" key="1">
    <source>
        <dbReference type="ARBA" id="ARBA00004240"/>
    </source>
</evidence>
<gene>
    <name evidence="9" type="ORF">G210_2064</name>
</gene>
<feature type="signal peptide" evidence="8">
    <location>
        <begin position="1"/>
        <end position="23"/>
    </location>
</feature>
<keyword evidence="8" id="KW-0732">Signal</keyword>
<feature type="chain" id="PRO_5004035055" description="alpha-1,2-Mannosidase" evidence="8">
    <location>
        <begin position="24"/>
        <end position="804"/>
    </location>
</feature>
<dbReference type="InterPro" id="IPR036026">
    <property type="entry name" value="Seven-hairpin_glycosidases"/>
</dbReference>
<feature type="active site" description="Proton donor" evidence="5">
    <location>
        <position position="387"/>
    </location>
</feature>
<dbReference type="GO" id="GO:0004571">
    <property type="term" value="F:mannosyl-oligosaccharide 1,2-alpha-mannosidase activity"/>
    <property type="evidence" value="ECO:0007669"/>
    <property type="project" value="InterPro"/>
</dbReference>
<dbReference type="Proteomes" id="UP000011777">
    <property type="component" value="Unassembled WGS sequence"/>
</dbReference>
<dbReference type="PRINTS" id="PR00747">
    <property type="entry name" value="GLYHDRLASE47"/>
</dbReference>
<dbReference type="SUPFAM" id="SSF48225">
    <property type="entry name" value="Seven-hairpin glycosidases"/>
    <property type="match status" value="1"/>
</dbReference>
<feature type="active site" evidence="5">
    <location>
        <position position="290"/>
    </location>
</feature>
<dbReference type="InterPro" id="IPR001382">
    <property type="entry name" value="Glyco_hydro_47"/>
</dbReference>
<evidence type="ECO:0000256" key="2">
    <source>
        <dbReference type="ARBA" id="ARBA00007658"/>
    </source>
</evidence>
<sequence length="804" mass="93167">MLFYYIQHVSLVVFLILSTAVHGYSPYNSSFTPEHLRYLQNETRSLFTHSWRSYIKYAFPYDEITPISCQPYGPDLDDIDNTVRNDARGNISSIVLDNIDTLIIFEQWDDLEEMLEFLETNKDDFFNQDTIVQVFETSIRHLGGLLSGHLLLTDITNHVNLPEKYTRFKKIADKYNGFLLEMAYELGLRLIPSYKTSSNVPMPRINLKYGLTSVPARLQRDACTSGAMTPVLEFTLLSKLTGDYQFEYLTQLSFWKLWSSKSELNLLPMTLNPISKQWKDSISGIGANIDSFYEYAAKSSILFNDDYMWSVFKTSYKALLTHSAQGGKGTMIFPNVGVYDGVIFSDWIDSLGAFWPGLQVLAGQLHDAIKTHIVYLKIWDFYDSIPERWVYSHHNKKKSKKKFKAEDSINLEWYPLRPEFIESTYYLYRATKDPMYLQIGERVLNLLRDRYKTPCGLSGLQDVRTGERQDTMESFVVGETLKYLYLLFDTKDEIFLHDNNIMQHKNWIFSTEAHPLWLNKDLDILSKKGKVNQNLYGQNDTKDLLEKPNSSFMRNITLPEPNFINIEGGDEISHIAKRDPFGARFEACEINPWSKSASSFLESSYYKWPYLFNADFAFEKSLRKPRYLNQTNLDGSYVELTKDFYTKFTMFTEFEFKCPRVATTSIYEVFWGDIKKSQTSEVSEIFHTKKVNDSIMASGDLWVPELDGLRVVLEELVPGKTDTFNIDITEEYLMSLQDSETTIVNSGLRIKKINGVAIDEDVIVWTYPFEQVKDVKEQATIEITKDARVVVQGKVIENLLVWYG</sequence>
<evidence type="ECO:0000256" key="3">
    <source>
        <dbReference type="ARBA" id="ARBA00022824"/>
    </source>
</evidence>
<evidence type="ECO:0000256" key="6">
    <source>
        <dbReference type="PIRSR" id="PIRSR601382-2"/>
    </source>
</evidence>
<dbReference type="GO" id="GO:0016020">
    <property type="term" value="C:membrane"/>
    <property type="evidence" value="ECO:0007669"/>
    <property type="project" value="InterPro"/>
</dbReference>
<reference evidence="9 10" key="1">
    <citation type="submission" date="2013-02" db="EMBL/GenBank/DDBJ databases">
        <title>Genome sequence of Candida maltosa Xu316, a potential industrial strain for xylitol and ethanol production.</title>
        <authorList>
            <person name="Yu J."/>
            <person name="Wang Q."/>
            <person name="Geng X."/>
            <person name="Bao W."/>
            <person name="He P."/>
            <person name="Cai J."/>
        </authorList>
    </citation>
    <scope>NUCLEOTIDE SEQUENCE [LARGE SCALE GENOMIC DNA]</scope>
    <source>
        <strain evidence="10">Xu316</strain>
    </source>
</reference>
<name>M3IVI4_CANMX</name>
<evidence type="ECO:0000313" key="10">
    <source>
        <dbReference type="Proteomes" id="UP000011777"/>
    </source>
</evidence>
<dbReference type="OMA" id="KNWIFST"/>
<dbReference type="STRING" id="1245528.M3IVI4"/>
<organism evidence="9 10">
    <name type="scientific">Candida maltosa (strain Xu316)</name>
    <name type="common">Yeast</name>
    <dbReference type="NCBI Taxonomy" id="1245528"/>
    <lineage>
        <taxon>Eukaryota</taxon>
        <taxon>Fungi</taxon>
        <taxon>Dikarya</taxon>
        <taxon>Ascomycota</taxon>
        <taxon>Saccharomycotina</taxon>
        <taxon>Pichiomycetes</taxon>
        <taxon>Debaryomycetaceae</taxon>
        <taxon>Candida/Lodderomyces clade</taxon>
        <taxon>Candida</taxon>
    </lineage>
</organism>
<feature type="binding site" evidence="6">
    <location>
        <position position="511"/>
    </location>
    <ligand>
        <name>Ca(2+)</name>
        <dbReference type="ChEBI" id="CHEBI:29108"/>
    </ligand>
</feature>
<dbReference type="GO" id="GO:0005509">
    <property type="term" value="F:calcium ion binding"/>
    <property type="evidence" value="ECO:0007669"/>
    <property type="project" value="InterPro"/>
</dbReference>
<dbReference type="EMBL" id="AOGT01000173">
    <property type="protein sequence ID" value="EMG50616.1"/>
    <property type="molecule type" value="Genomic_DNA"/>
</dbReference>